<dbReference type="InterPro" id="IPR011599">
    <property type="entry name" value="PFD_alpha_archaea"/>
</dbReference>
<dbReference type="CDD" id="cd23157">
    <property type="entry name" value="Prefoldin_5"/>
    <property type="match status" value="1"/>
</dbReference>
<evidence type="ECO:0000313" key="4">
    <source>
        <dbReference type="EMBL" id="KEQ58529.1"/>
    </source>
</evidence>
<dbReference type="AlphaFoldDB" id="A0A074VHJ1"/>
<dbReference type="GO" id="GO:1990113">
    <property type="term" value="P:RNA polymerase I assembly"/>
    <property type="evidence" value="ECO:0007669"/>
    <property type="project" value="TreeGrafter"/>
</dbReference>
<dbReference type="PANTHER" id="PTHR12674">
    <property type="entry name" value="PREFOLDIN SUBUNIT 5"/>
    <property type="match status" value="1"/>
</dbReference>
<dbReference type="HOGENOM" id="CLU_091867_0_2_1"/>
<reference evidence="4 5" key="1">
    <citation type="journal article" date="2014" name="BMC Genomics">
        <title>Genome sequencing of four Aureobasidium pullulans varieties: biotechnological potential, stress tolerance, and description of new species.</title>
        <authorList>
            <person name="Gostin Ar C."/>
            <person name="Ohm R.A."/>
            <person name="Kogej T."/>
            <person name="Sonjak S."/>
            <person name="Turk M."/>
            <person name="Zajc J."/>
            <person name="Zalar P."/>
            <person name="Grube M."/>
            <person name="Sun H."/>
            <person name="Han J."/>
            <person name="Sharma A."/>
            <person name="Chiniquy J."/>
            <person name="Ngan C.Y."/>
            <person name="Lipzen A."/>
            <person name="Barry K."/>
            <person name="Grigoriev I.V."/>
            <person name="Gunde-Cimerman N."/>
        </authorList>
    </citation>
    <scope>NUCLEOTIDE SEQUENCE [LARGE SCALE GENOMIC DNA]</scope>
    <source>
        <strain evidence="4 5">CBS 110374</strain>
    </source>
</reference>
<dbReference type="InterPro" id="IPR009053">
    <property type="entry name" value="Prefoldin"/>
</dbReference>
<dbReference type="FunFam" id="1.10.287.370:FF:000004">
    <property type="entry name" value="Probable prefoldin subunit 5"/>
    <property type="match status" value="1"/>
</dbReference>
<dbReference type="GO" id="GO:1990114">
    <property type="term" value="P:RNA polymerase II core complex assembly"/>
    <property type="evidence" value="ECO:0007669"/>
    <property type="project" value="TreeGrafter"/>
</dbReference>
<dbReference type="EMBL" id="KL584854">
    <property type="protein sequence ID" value="KEQ58529.1"/>
    <property type="molecule type" value="Genomic_DNA"/>
</dbReference>
<dbReference type="InterPro" id="IPR004127">
    <property type="entry name" value="Prefoldin_subunit_alpha"/>
</dbReference>
<dbReference type="STRING" id="1043003.A0A074VHJ1"/>
<keyword evidence="2" id="KW-0143">Chaperone</keyword>
<feature type="coiled-coil region" evidence="3">
    <location>
        <begin position="18"/>
        <end position="45"/>
    </location>
</feature>
<dbReference type="Pfam" id="PF02996">
    <property type="entry name" value="Prefoldin"/>
    <property type="match status" value="1"/>
</dbReference>
<feature type="coiled-coil region" evidence="3">
    <location>
        <begin position="107"/>
        <end position="134"/>
    </location>
</feature>
<keyword evidence="5" id="KW-1185">Reference proteome</keyword>
<dbReference type="GO" id="GO:0015631">
    <property type="term" value="F:tubulin binding"/>
    <property type="evidence" value="ECO:0007669"/>
    <property type="project" value="EnsemblFungi"/>
</dbReference>
<dbReference type="GO" id="GO:0032153">
    <property type="term" value="C:cell division site"/>
    <property type="evidence" value="ECO:0007669"/>
    <property type="project" value="EnsemblFungi"/>
</dbReference>
<dbReference type="GO" id="GO:0005737">
    <property type="term" value="C:cytoplasm"/>
    <property type="evidence" value="ECO:0007669"/>
    <property type="project" value="EnsemblFungi"/>
</dbReference>
<accession>A0A074VHJ1</accession>
<dbReference type="SUPFAM" id="SSF46579">
    <property type="entry name" value="Prefoldin"/>
    <property type="match status" value="1"/>
</dbReference>
<evidence type="ECO:0000256" key="2">
    <source>
        <dbReference type="ARBA" id="ARBA00023186"/>
    </source>
</evidence>
<dbReference type="GeneID" id="63920445"/>
<dbReference type="GO" id="GO:0006457">
    <property type="term" value="P:protein folding"/>
    <property type="evidence" value="ECO:0007669"/>
    <property type="project" value="InterPro"/>
</dbReference>
<comment type="similarity">
    <text evidence="1">Belongs to the prefoldin subunit alpha family.</text>
</comment>
<evidence type="ECO:0000313" key="5">
    <source>
        <dbReference type="Proteomes" id="UP000030672"/>
    </source>
</evidence>
<evidence type="ECO:0000256" key="1">
    <source>
        <dbReference type="ARBA" id="ARBA00010048"/>
    </source>
</evidence>
<dbReference type="GO" id="GO:0051082">
    <property type="term" value="F:unfolded protein binding"/>
    <property type="evidence" value="ECO:0007669"/>
    <property type="project" value="InterPro"/>
</dbReference>
<dbReference type="Gene3D" id="1.10.287.370">
    <property type="match status" value="1"/>
</dbReference>
<dbReference type="RefSeq" id="XP_040875552.1">
    <property type="nucleotide sequence ID" value="XM_041027072.1"/>
</dbReference>
<dbReference type="GO" id="GO:0016272">
    <property type="term" value="C:prefoldin complex"/>
    <property type="evidence" value="ECO:0007669"/>
    <property type="project" value="EnsemblFungi"/>
</dbReference>
<gene>
    <name evidence="4" type="ORF">M437DRAFT_78919</name>
</gene>
<dbReference type="Proteomes" id="UP000030672">
    <property type="component" value="Unassembled WGS sequence"/>
</dbReference>
<dbReference type="GO" id="GO:0051286">
    <property type="term" value="C:cell tip"/>
    <property type="evidence" value="ECO:0007669"/>
    <property type="project" value="EnsemblFungi"/>
</dbReference>
<organism evidence="4 5">
    <name type="scientific">Aureobasidium melanogenum (strain CBS 110374)</name>
    <name type="common">Aureobasidium pullulans var. melanogenum</name>
    <dbReference type="NCBI Taxonomy" id="1043003"/>
    <lineage>
        <taxon>Eukaryota</taxon>
        <taxon>Fungi</taxon>
        <taxon>Dikarya</taxon>
        <taxon>Ascomycota</taxon>
        <taxon>Pezizomycotina</taxon>
        <taxon>Dothideomycetes</taxon>
        <taxon>Dothideomycetidae</taxon>
        <taxon>Dothideales</taxon>
        <taxon>Saccotheciaceae</taxon>
        <taxon>Aureobasidium</taxon>
    </lineage>
</organism>
<dbReference type="GO" id="GO:1990115">
    <property type="term" value="P:RNA polymerase III assembly"/>
    <property type="evidence" value="ECO:0007669"/>
    <property type="project" value="TreeGrafter"/>
</dbReference>
<evidence type="ECO:0000256" key="3">
    <source>
        <dbReference type="SAM" id="Coils"/>
    </source>
</evidence>
<proteinExistence type="inferred from homology"/>
<dbReference type="NCBIfam" id="TIGR00293">
    <property type="entry name" value="prefoldin subunit alpha"/>
    <property type="match status" value="1"/>
</dbReference>
<keyword evidence="3" id="KW-0175">Coiled coil</keyword>
<sequence length="160" mass="17222">MSKPAEQGQQIDLGSLSVQQLAQVKKQLDEETQSLTNSYAQLRAAQQKFRDCIASITAGVANSVADKPLLVPLTSSLYVPGTLASTETVLVDVGTGFYVEKTTEQAKKFYEAKAEELGKNVKDLESIVQGKNQNLRLIEEVMRQKVLASNQASGSASASS</sequence>
<name>A0A074VHJ1_AURM1</name>
<dbReference type="GO" id="GO:0007021">
    <property type="term" value="P:tubulin complex assembly"/>
    <property type="evidence" value="ECO:0007669"/>
    <property type="project" value="EnsemblFungi"/>
</dbReference>
<protein>
    <submittedName>
        <fullName evidence="4">Prefoldin alpha subunit</fullName>
    </submittedName>
</protein>
<dbReference type="PANTHER" id="PTHR12674:SF2">
    <property type="entry name" value="PREFOLDIN SUBUNIT 5"/>
    <property type="match status" value="1"/>
</dbReference>
<dbReference type="GO" id="GO:0032968">
    <property type="term" value="P:positive regulation of transcription elongation by RNA polymerase II"/>
    <property type="evidence" value="ECO:0007669"/>
    <property type="project" value="EnsemblFungi"/>
</dbReference>